<dbReference type="GO" id="GO:0000160">
    <property type="term" value="P:phosphorelay signal transduction system"/>
    <property type="evidence" value="ECO:0007669"/>
    <property type="project" value="UniProtKB-KW"/>
</dbReference>
<accession>A0A518FQ00</accession>
<dbReference type="InterPro" id="IPR011006">
    <property type="entry name" value="CheY-like_superfamily"/>
</dbReference>
<dbReference type="SUPFAM" id="SSF52172">
    <property type="entry name" value="CheY-like"/>
    <property type="match status" value="1"/>
</dbReference>
<dbReference type="AlphaFoldDB" id="A0A517Q1K4"/>
<accession>A0A517Q1K4</accession>
<keyword evidence="2" id="KW-0902">Two-component regulatory system</keyword>
<dbReference type="Proteomes" id="UP000315647">
    <property type="component" value="Chromosome"/>
</dbReference>
<evidence type="ECO:0000256" key="1">
    <source>
        <dbReference type="ARBA" id="ARBA00022553"/>
    </source>
</evidence>
<evidence type="ECO:0000259" key="4">
    <source>
        <dbReference type="PROSITE" id="PS50110"/>
    </source>
</evidence>
<keyword evidence="1 3" id="KW-0597">Phosphoprotein</keyword>
<reference evidence="5 7" key="1">
    <citation type="submission" date="2019-03" db="EMBL/GenBank/DDBJ databases">
        <title>Deep-cultivation of Planctomycetes and their phenomic and genomic characterization uncovers novel biology.</title>
        <authorList>
            <person name="Wiegand S."/>
            <person name="Jogler M."/>
            <person name="Boedeker C."/>
            <person name="Pinto D."/>
            <person name="Vollmers J."/>
            <person name="Rivas-Marin E."/>
            <person name="Kohn T."/>
            <person name="Peeters S.H."/>
            <person name="Heuer A."/>
            <person name="Rast P."/>
            <person name="Oberbeckmann S."/>
            <person name="Bunk B."/>
            <person name="Jeske O."/>
            <person name="Meyerdierks A."/>
            <person name="Storesund J.E."/>
            <person name="Kallscheuer N."/>
            <person name="Luecker S."/>
            <person name="Lage O.M."/>
            <person name="Pohl T."/>
            <person name="Merkel B.J."/>
            <person name="Hornburger P."/>
            <person name="Mueller R.-W."/>
            <person name="Bruemmer F."/>
            <person name="Labrenz M."/>
            <person name="Spormann A.M."/>
            <person name="Op den Camp H."/>
            <person name="Overmann J."/>
            <person name="Amann R."/>
            <person name="Jetten M.S.M."/>
            <person name="Mascher T."/>
            <person name="Medema M.H."/>
            <person name="Devos D.P."/>
            <person name="Kaster A.-K."/>
            <person name="Ovreas L."/>
            <person name="Rohde M."/>
            <person name="Galperin M.Y."/>
            <person name="Jogler C."/>
        </authorList>
    </citation>
    <scope>NUCLEOTIDE SEQUENCE [LARGE SCALE GENOMIC DNA]</scope>
    <source>
        <strain evidence="5 7">Enr10</strain>
        <strain evidence="6 8">Pan153</strain>
    </source>
</reference>
<evidence type="ECO:0000313" key="6">
    <source>
        <dbReference type="EMBL" id="QDV18423.1"/>
    </source>
</evidence>
<evidence type="ECO:0000313" key="7">
    <source>
        <dbReference type="Proteomes" id="UP000315647"/>
    </source>
</evidence>
<evidence type="ECO:0000313" key="8">
    <source>
        <dbReference type="Proteomes" id="UP000320839"/>
    </source>
</evidence>
<dbReference type="EMBL" id="CP037421">
    <property type="protein sequence ID" value="QDT25498.1"/>
    <property type="molecule type" value="Genomic_DNA"/>
</dbReference>
<keyword evidence="7" id="KW-1185">Reference proteome</keyword>
<sequence length="156" mass="17924">MTTKNNQRPLSKLDDYRVLLVEDDPDSQRQITHYLEQAGANVFVVDNGQAAINMALEATQNGFQFEIILMDIEMPGLTGFEAASQLRSEGYKGNIIAFTAYEEKYCREQSLRAGCDEFISKLANRETILEVIRNHSFQQYLKQRMNRVAKTFFNLD</sequence>
<dbReference type="Proteomes" id="UP000320839">
    <property type="component" value="Chromosome"/>
</dbReference>
<dbReference type="CDD" id="cd17546">
    <property type="entry name" value="REC_hyHK_CKI1_RcsC-like"/>
    <property type="match status" value="1"/>
</dbReference>
<dbReference type="PROSITE" id="PS50110">
    <property type="entry name" value="RESPONSE_REGULATORY"/>
    <property type="match status" value="1"/>
</dbReference>
<dbReference type="Gene3D" id="3.40.50.2300">
    <property type="match status" value="1"/>
</dbReference>
<protein>
    <submittedName>
        <fullName evidence="5">Transcriptional regulatory protein TcrA</fullName>
    </submittedName>
</protein>
<evidence type="ECO:0000256" key="2">
    <source>
        <dbReference type="ARBA" id="ARBA00023012"/>
    </source>
</evidence>
<dbReference type="EMBL" id="CP036317">
    <property type="protein sequence ID" value="QDV18423.1"/>
    <property type="molecule type" value="Genomic_DNA"/>
</dbReference>
<proteinExistence type="predicted"/>
<organism evidence="5 7">
    <name type="scientific">Gimesia panareensis</name>
    <dbReference type="NCBI Taxonomy" id="2527978"/>
    <lineage>
        <taxon>Bacteria</taxon>
        <taxon>Pseudomonadati</taxon>
        <taxon>Planctomycetota</taxon>
        <taxon>Planctomycetia</taxon>
        <taxon>Planctomycetales</taxon>
        <taxon>Planctomycetaceae</taxon>
        <taxon>Gimesia</taxon>
    </lineage>
</organism>
<dbReference type="PANTHER" id="PTHR45339">
    <property type="entry name" value="HYBRID SIGNAL TRANSDUCTION HISTIDINE KINASE J"/>
    <property type="match status" value="1"/>
</dbReference>
<feature type="domain" description="Response regulatory" evidence="4">
    <location>
        <begin position="17"/>
        <end position="136"/>
    </location>
</feature>
<evidence type="ECO:0000256" key="3">
    <source>
        <dbReference type="PROSITE-ProRule" id="PRU00169"/>
    </source>
</evidence>
<gene>
    <name evidence="5" type="primary">tcrA</name>
    <name evidence="5" type="ORF">Enr10x_07940</name>
    <name evidence="6" type="ORF">Pan153_30810</name>
</gene>
<feature type="modified residue" description="4-aspartylphosphate" evidence="3">
    <location>
        <position position="71"/>
    </location>
</feature>
<name>A0A517Q1K4_9PLAN</name>
<dbReference type="PANTHER" id="PTHR45339:SF1">
    <property type="entry name" value="HYBRID SIGNAL TRANSDUCTION HISTIDINE KINASE J"/>
    <property type="match status" value="1"/>
</dbReference>
<dbReference type="InterPro" id="IPR001789">
    <property type="entry name" value="Sig_transdc_resp-reg_receiver"/>
</dbReference>
<dbReference type="SMART" id="SM00448">
    <property type="entry name" value="REC"/>
    <property type="match status" value="1"/>
</dbReference>
<evidence type="ECO:0000313" key="5">
    <source>
        <dbReference type="EMBL" id="QDT25498.1"/>
    </source>
</evidence>
<dbReference type="Pfam" id="PF00072">
    <property type="entry name" value="Response_reg"/>
    <property type="match status" value="1"/>
</dbReference>